<feature type="region of interest" description="Disordered" evidence="1">
    <location>
        <begin position="80"/>
        <end position="113"/>
    </location>
</feature>
<dbReference type="EMBL" id="ML978962">
    <property type="protein sequence ID" value="KAF1930826.1"/>
    <property type="molecule type" value="Genomic_DNA"/>
</dbReference>
<dbReference type="Proteomes" id="UP000800082">
    <property type="component" value="Unassembled WGS sequence"/>
</dbReference>
<name>A0A6A5RX15_9PLEO</name>
<feature type="compositionally biased region" description="Basic and acidic residues" evidence="1">
    <location>
        <begin position="81"/>
        <end position="90"/>
    </location>
</feature>
<evidence type="ECO:0000256" key="1">
    <source>
        <dbReference type="SAM" id="MobiDB-lite"/>
    </source>
</evidence>
<protein>
    <submittedName>
        <fullName evidence="2">Uncharacterized protein</fullName>
    </submittedName>
</protein>
<sequence>MSKSAVSLIGIAAHTEQQHLSLLHKRQDRSARIFDSAVPRVERLLHVHIRGRWCDGLQDGAVGKVDAGARFLFRAHVTSRRSSDEGRQREGGLTCGAAGQGRASRPMQGSSGPCAVHGGRCQNLHVARLRWCIATRRPR</sequence>
<accession>A0A6A5RX15</accession>
<organism evidence="2 3">
    <name type="scientific">Didymella exigua CBS 183.55</name>
    <dbReference type="NCBI Taxonomy" id="1150837"/>
    <lineage>
        <taxon>Eukaryota</taxon>
        <taxon>Fungi</taxon>
        <taxon>Dikarya</taxon>
        <taxon>Ascomycota</taxon>
        <taxon>Pezizomycotina</taxon>
        <taxon>Dothideomycetes</taxon>
        <taxon>Pleosporomycetidae</taxon>
        <taxon>Pleosporales</taxon>
        <taxon>Pleosporineae</taxon>
        <taxon>Didymellaceae</taxon>
        <taxon>Didymella</taxon>
    </lineage>
</organism>
<evidence type="ECO:0000313" key="3">
    <source>
        <dbReference type="Proteomes" id="UP000800082"/>
    </source>
</evidence>
<dbReference type="GeneID" id="54347315"/>
<evidence type="ECO:0000313" key="2">
    <source>
        <dbReference type="EMBL" id="KAF1930826.1"/>
    </source>
</evidence>
<proteinExistence type="predicted"/>
<dbReference type="RefSeq" id="XP_033451074.1">
    <property type="nucleotide sequence ID" value="XM_033589667.1"/>
</dbReference>
<dbReference type="AlphaFoldDB" id="A0A6A5RX15"/>
<reference evidence="2" key="1">
    <citation type="journal article" date="2020" name="Stud. Mycol.">
        <title>101 Dothideomycetes genomes: a test case for predicting lifestyles and emergence of pathogens.</title>
        <authorList>
            <person name="Haridas S."/>
            <person name="Albert R."/>
            <person name="Binder M."/>
            <person name="Bloem J."/>
            <person name="Labutti K."/>
            <person name="Salamov A."/>
            <person name="Andreopoulos B."/>
            <person name="Baker S."/>
            <person name="Barry K."/>
            <person name="Bills G."/>
            <person name="Bluhm B."/>
            <person name="Cannon C."/>
            <person name="Castanera R."/>
            <person name="Culley D."/>
            <person name="Daum C."/>
            <person name="Ezra D."/>
            <person name="Gonzalez J."/>
            <person name="Henrissat B."/>
            <person name="Kuo A."/>
            <person name="Liang C."/>
            <person name="Lipzen A."/>
            <person name="Lutzoni F."/>
            <person name="Magnuson J."/>
            <person name="Mondo S."/>
            <person name="Nolan M."/>
            <person name="Ohm R."/>
            <person name="Pangilinan J."/>
            <person name="Park H.-J."/>
            <person name="Ramirez L."/>
            <person name="Alfaro M."/>
            <person name="Sun H."/>
            <person name="Tritt A."/>
            <person name="Yoshinaga Y."/>
            <person name="Zwiers L.-H."/>
            <person name="Turgeon B."/>
            <person name="Goodwin S."/>
            <person name="Spatafora J."/>
            <person name="Crous P."/>
            <person name="Grigoriev I."/>
        </authorList>
    </citation>
    <scope>NUCLEOTIDE SEQUENCE</scope>
    <source>
        <strain evidence="2">CBS 183.55</strain>
    </source>
</reference>
<keyword evidence="3" id="KW-1185">Reference proteome</keyword>
<gene>
    <name evidence="2" type="ORF">M421DRAFT_360470</name>
</gene>